<gene>
    <name evidence="2" type="ORF">CBG21_06835</name>
    <name evidence="1" type="ORF">GIX81_06465</name>
</gene>
<reference evidence="2" key="1">
    <citation type="submission" date="2017-05" db="EMBL/GenBank/DDBJ databases">
        <authorList>
            <person name="Song R."/>
            <person name="Chenine A.L."/>
            <person name="Ruprecht R.M."/>
        </authorList>
    </citation>
    <scope>NUCLEOTIDE SEQUENCE [LARGE SCALE GENOMIC DNA]</scope>
    <source>
        <strain evidence="2">103v</strain>
    </source>
</reference>
<proteinExistence type="predicted"/>
<dbReference type="RefSeq" id="WP_019251252.1">
    <property type="nucleotide sequence ID" value="NZ_NGPH01000032.1"/>
</dbReference>
<evidence type="ECO:0000313" key="4">
    <source>
        <dbReference type="Proteomes" id="UP000472879"/>
    </source>
</evidence>
<reference evidence="3" key="2">
    <citation type="submission" date="2017-05" db="EMBL/GenBank/DDBJ databases">
        <authorList>
            <person name="Lin X.B."/>
            <person name="Stothard P."/>
            <person name="Tasseva G."/>
            <person name="Walter J."/>
        </authorList>
    </citation>
    <scope>NUCLEOTIDE SEQUENCE [LARGE SCALE GENOMIC DNA]</scope>
    <source>
        <strain evidence="3">103v</strain>
    </source>
</reference>
<evidence type="ECO:0000313" key="1">
    <source>
        <dbReference type="EMBL" id="MRH09091.1"/>
    </source>
</evidence>
<reference evidence="2 3" key="3">
    <citation type="submission" date="2017-09" db="EMBL/GenBank/DDBJ databases">
        <title>Tripartite evolution among Lactobacillus johnsonii, Lactobacillus taiwanensis, Lactobacillus reuteri and their rodent host.</title>
        <authorList>
            <person name="Wang T."/>
            <person name="Knowles S."/>
            <person name="Cheng C."/>
        </authorList>
    </citation>
    <scope>NUCLEOTIDE SEQUENCE [LARGE SCALE GENOMIC DNA]</scope>
    <source>
        <strain evidence="2 3">103v</strain>
    </source>
</reference>
<sequence length="139" mass="16008">MGSGYNGYMHTKGANERFKPKKLMNELRNSGVKYTEKDVVLVTKNYNGKLLWLEKGNELSGLEHIEMRHRNDFDANTNIQDLLMKILASKPLKHFSRKKGKELADIYLYKVNSKLYLVAYGDNGYIVSFYPYGEGGNYV</sequence>
<protein>
    <recommendedName>
        <fullName evidence="5">Phage-Barnase-EndoU-ColicinE5/D-RelE like nuclease 3 domain-containing protein</fullName>
    </recommendedName>
</protein>
<evidence type="ECO:0008006" key="5">
    <source>
        <dbReference type="Google" id="ProtNLM"/>
    </source>
</evidence>
<name>A0A256VJT3_LIMRT</name>
<dbReference type="EMBL" id="WJNA01000012">
    <property type="protein sequence ID" value="MRH09091.1"/>
    <property type="molecule type" value="Genomic_DNA"/>
</dbReference>
<dbReference type="EMBL" id="NGQC01000041">
    <property type="protein sequence ID" value="OYT03019.1"/>
    <property type="molecule type" value="Genomic_DNA"/>
</dbReference>
<accession>A0A256VJT3</accession>
<dbReference type="Proteomes" id="UP000216122">
    <property type="component" value="Unassembled WGS sequence"/>
</dbReference>
<reference evidence="1 4" key="4">
    <citation type="submission" date="2019-11" db="EMBL/GenBank/DDBJ databases">
        <title>Draft genome sequence of 12 host-associated Lactobacillus reuteri rodent strains.</title>
        <authorList>
            <person name="Zhang S."/>
            <person name="Ozcam M."/>
            <person name="Van Pijkeren J.P."/>
        </authorList>
    </citation>
    <scope>NUCLEOTIDE SEQUENCE [LARGE SCALE GENOMIC DNA]</scope>
    <source>
        <strain evidence="1 4">Lr4020</strain>
    </source>
</reference>
<dbReference type="AlphaFoldDB" id="A0A256VJT3"/>
<evidence type="ECO:0000313" key="3">
    <source>
        <dbReference type="Proteomes" id="UP000216122"/>
    </source>
</evidence>
<organism evidence="2 3">
    <name type="scientific">Limosilactobacillus reuteri</name>
    <name type="common">Lactobacillus reuteri</name>
    <dbReference type="NCBI Taxonomy" id="1598"/>
    <lineage>
        <taxon>Bacteria</taxon>
        <taxon>Bacillati</taxon>
        <taxon>Bacillota</taxon>
        <taxon>Bacilli</taxon>
        <taxon>Lactobacillales</taxon>
        <taxon>Lactobacillaceae</taxon>
        <taxon>Limosilactobacillus</taxon>
    </lineage>
</organism>
<comment type="caution">
    <text evidence="2">The sequence shown here is derived from an EMBL/GenBank/DDBJ whole genome shotgun (WGS) entry which is preliminary data.</text>
</comment>
<dbReference type="Proteomes" id="UP000472879">
    <property type="component" value="Unassembled WGS sequence"/>
</dbReference>
<evidence type="ECO:0000313" key="2">
    <source>
        <dbReference type="EMBL" id="OYT03019.1"/>
    </source>
</evidence>